<protein>
    <submittedName>
        <fullName evidence="1">Uncharacterized protein</fullName>
    </submittedName>
</protein>
<proteinExistence type="predicted"/>
<reference evidence="1 2" key="1">
    <citation type="journal article" date="2019" name="Sci. Rep.">
        <title>Orb-weaving spider Araneus ventricosus genome elucidates the spidroin gene catalogue.</title>
        <authorList>
            <person name="Kono N."/>
            <person name="Nakamura H."/>
            <person name="Ohtoshi R."/>
            <person name="Moran D.A.P."/>
            <person name="Shinohara A."/>
            <person name="Yoshida Y."/>
            <person name="Fujiwara M."/>
            <person name="Mori M."/>
            <person name="Tomita M."/>
            <person name="Arakawa K."/>
        </authorList>
    </citation>
    <scope>NUCLEOTIDE SEQUENCE [LARGE SCALE GENOMIC DNA]</scope>
</reference>
<comment type="caution">
    <text evidence="1">The sequence shown here is derived from an EMBL/GenBank/DDBJ whole genome shotgun (WGS) entry which is preliminary data.</text>
</comment>
<name>A0A4Y2H6R4_ARAVE</name>
<dbReference type="Proteomes" id="UP000499080">
    <property type="component" value="Unassembled WGS sequence"/>
</dbReference>
<dbReference type="EMBL" id="BGPR01257460">
    <property type="protein sequence ID" value="GBM61333.1"/>
    <property type="molecule type" value="Genomic_DNA"/>
</dbReference>
<evidence type="ECO:0000313" key="1">
    <source>
        <dbReference type="EMBL" id="GBM61333.1"/>
    </source>
</evidence>
<dbReference type="AlphaFoldDB" id="A0A4Y2H6R4"/>
<accession>A0A4Y2H6R4</accession>
<gene>
    <name evidence="1" type="ORF">AVEN_158741_1</name>
</gene>
<keyword evidence="2" id="KW-1185">Reference proteome</keyword>
<evidence type="ECO:0000313" key="2">
    <source>
        <dbReference type="Proteomes" id="UP000499080"/>
    </source>
</evidence>
<sequence>MTLPHQLQLQETRPIITTEPVSASLLSQQVKFVSLMSVIHQDTQVMGLAAPLNCVSLQHLA</sequence>
<organism evidence="1 2">
    <name type="scientific">Araneus ventricosus</name>
    <name type="common">Orbweaver spider</name>
    <name type="synonym">Epeira ventricosa</name>
    <dbReference type="NCBI Taxonomy" id="182803"/>
    <lineage>
        <taxon>Eukaryota</taxon>
        <taxon>Metazoa</taxon>
        <taxon>Ecdysozoa</taxon>
        <taxon>Arthropoda</taxon>
        <taxon>Chelicerata</taxon>
        <taxon>Arachnida</taxon>
        <taxon>Araneae</taxon>
        <taxon>Araneomorphae</taxon>
        <taxon>Entelegynae</taxon>
        <taxon>Araneoidea</taxon>
        <taxon>Araneidae</taxon>
        <taxon>Araneus</taxon>
    </lineage>
</organism>